<feature type="compositionally biased region" description="Basic and acidic residues" evidence="1">
    <location>
        <begin position="48"/>
        <end position="62"/>
    </location>
</feature>
<evidence type="ECO:0000313" key="3">
    <source>
        <dbReference type="Proteomes" id="UP000314294"/>
    </source>
</evidence>
<feature type="compositionally biased region" description="Basic and acidic residues" evidence="1">
    <location>
        <begin position="69"/>
        <end position="83"/>
    </location>
</feature>
<accession>A0A4Z2G4N8</accession>
<organism evidence="2 3">
    <name type="scientific">Liparis tanakae</name>
    <name type="common">Tanaka's snailfish</name>
    <dbReference type="NCBI Taxonomy" id="230148"/>
    <lineage>
        <taxon>Eukaryota</taxon>
        <taxon>Metazoa</taxon>
        <taxon>Chordata</taxon>
        <taxon>Craniata</taxon>
        <taxon>Vertebrata</taxon>
        <taxon>Euteleostomi</taxon>
        <taxon>Actinopterygii</taxon>
        <taxon>Neopterygii</taxon>
        <taxon>Teleostei</taxon>
        <taxon>Neoteleostei</taxon>
        <taxon>Acanthomorphata</taxon>
        <taxon>Eupercaria</taxon>
        <taxon>Perciformes</taxon>
        <taxon>Cottioidei</taxon>
        <taxon>Cottales</taxon>
        <taxon>Liparidae</taxon>
        <taxon>Liparis</taxon>
    </lineage>
</organism>
<feature type="compositionally biased region" description="Basic and acidic residues" evidence="1">
    <location>
        <begin position="17"/>
        <end position="27"/>
    </location>
</feature>
<dbReference type="Proteomes" id="UP000314294">
    <property type="component" value="Unassembled WGS sequence"/>
</dbReference>
<protein>
    <submittedName>
        <fullName evidence="2">Uncharacterized protein</fullName>
    </submittedName>
</protein>
<evidence type="ECO:0000313" key="2">
    <source>
        <dbReference type="EMBL" id="TNN48537.1"/>
    </source>
</evidence>
<feature type="region of interest" description="Disordered" evidence="1">
    <location>
        <begin position="177"/>
        <end position="228"/>
    </location>
</feature>
<feature type="compositionally biased region" description="Basic and acidic residues" evidence="1">
    <location>
        <begin position="217"/>
        <end position="228"/>
    </location>
</feature>
<dbReference type="EMBL" id="SRLO01000693">
    <property type="protein sequence ID" value="TNN48537.1"/>
    <property type="molecule type" value="Genomic_DNA"/>
</dbReference>
<feature type="region of interest" description="Disordered" evidence="1">
    <location>
        <begin position="135"/>
        <end position="159"/>
    </location>
</feature>
<sequence>MERRETRRCVRKKRCEETKLQDEQEERRRRRSDQVCAQEQRGSGHSRRRDDSHSTLDPRESELQLLDSPVEREPEMKRVRGNKEMECGTEQICLLFLCPSPSSVRFFSKEDMDLGSRRLLMWLSSSNDATALSIGRKPHDPPPQAALGSQAPAMRAPSASKHKNMFMKARRCHCNSLSTREKEKEGGTTTETGRKRGVRREEEKRKKMRGDSQLTDLARESEREREREGLRSLLTVTCFEEPGPGRKTESSFPEDTPPAGRLFIGQRNLGQAKAGAGRVEQVSRCYPQPHTLHDAHILAATPAEPGKQQHAQEPVCREEERGACSLLLRLHIQRNSVGAYQPCAEEVQPGVTSSGHPIPLPSLWHLRESMDKTLNISFPSPMIHLDGSSTTPQCLYPQTTGQPESLSITGTKGAAFNGCVRGGAGTHLLQTPALGAHKGHTVTIVDIGGDRSHPVSGLGVERVTGHQLRTTERLVDVQTTERVINGHRLQRGRRTI</sequence>
<feature type="region of interest" description="Disordered" evidence="1">
    <location>
        <begin position="17"/>
        <end position="83"/>
    </location>
</feature>
<proteinExistence type="predicted"/>
<dbReference type="AlphaFoldDB" id="A0A4Z2G4N8"/>
<evidence type="ECO:0000256" key="1">
    <source>
        <dbReference type="SAM" id="MobiDB-lite"/>
    </source>
</evidence>
<comment type="caution">
    <text evidence="2">The sequence shown here is derived from an EMBL/GenBank/DDBJ whole genome shotgun (WGS) entry which is preliminary data.</text>
</comment>
<reference evidence="2 3" key="1">
    <citation type="submission" date="2019-03" db="EMBL/GenBank/DDBJ databases">
        <title>First draft genome of Liparis tanakae, snailfish: a comprehensive survey of snailfish specific genes.</title>
        <authorList>
            <person name="Kim W."/>
            <person name="Song I."/>
            <person name="Jeong J.-H."/>
            <person name="Kim D."/>
            <person name="Kim S."/>
            <person name="Ryu S."/>
            <person name="Song J.Y."/>
            <person name="Lee S.K."/>
        </authorList>
    </citation>
    <scope>NUCLEOTIDE SEQUENCE [LARGE SCALE GENOMIC DNA]</scope>
    <source>
        <tissue evidence="2">Muscle</tissue>
    </source>
</reference>
<keyword evidence="3" id="KW-1185">Reference proteome</keyword>
<name>A0A4Z2G4N8_9TELE</name>
<gene>
    <name evidence="2" type="ORF">EYF80_041281</name>
</gene>